<reference evidence="1" key="1">
    <citation type="submission" date="2013-11" db="EMBL/GenBank/DDBJ databases">
        <title>Comparative genomics of Ignicoccus.</title>
        <authorList>
            <person name="Podar M."/>
        </authorList>
    </citation>
    <scope>NUCLEOTIDE SEQUENCE</scope>
    <source>
        <strain evidence="1">DSM 13166</strain>
    </source>
</reference>
<organism evidence="1 2">
    <name type="scientific">Ignicoccus pacificus DSM 13166</name>
    <dbReference type="NCBI Taxonomy" id="940294"/>
    <lineage>
        <taxon>Archaea</taxon>
        <taxon>Thermoproteota</taxon>
        <taxon>Thermoprotei</taxon>
        <taxon>Desulfurococcales</taxon>
        <taxon>Desulfurococcaceae</taxon>
        <taxon>Ignicoccus</taxon>
    </lineage>
</organism>
<evidence type="ECO:0000313" key="2">
    <source>
        <dbReference type="Proteomes" id="UP001063698"/>
    </source>
</evidence>
<evidence type="ECO:0008006" key="3">
    <source>
        <dbReference type="Google" id="ProtNLM"/>
    </source>
</evidence>
<keyword evidence="2" id="KW-1185">Reference proteome</keyword>
<dbReference type="PANTHER" id="PTHR42244:SF2">
    <property type="entry name" value="ANTITOXIN VAPB3-RELATED"/>
    <property type="match status" value="1"/>
</dbReference>
<sequence length="74" mass="8764">MSVVISVRIPKKLKEEMDKLDVVWSEEIRKFLEMRVNELKKKKKLEEVKRILQGLPESPKSVATTLVREDRDSR</sequence>
<protein>
    <recommendedName>
        <fullName evidence="3">VapB-type antitoxin</fullName>
    </recommendedName>
</protein>
<dbReference type="InterPro" id="IPR039709">
    <property type="entry name" value="VapB3-like"/>
</dbReference>
<gene>
    <name evidence="1" type="ORF">IPA_07650</name>
</gene>
<name>A0A977KA18_9CREN</name>
<dbReference type="PANTHER" id="PTHR42244">
    <property type="entry name" value="ANTITOXIN VAPB3-RELATED"/>
    <property type="match status" value="1"/>
</dbReference>
<dbReference type="Proteomes" id="UP001063698">
    <property type="component" value="Chromosome"/>
</dbReference>
<dbReference type="AlphaFoldDB" id="A0A977KA18"/>
<dbReference type="KEGG" id="ipc:IPA_07650"/>
<evidence type="ECO:0000313" key="1">
    <source>
        <dbReference type="EMBL" id="UXD21756.1"/>
    </source>
</evidence>
<proteinExistence type="predicted"/>
<dbReference type="EMBL" id="CP006868">
    <property type="protein sequence ID" value="UXD21756.1"/>
    <property type="molecule type" value="Genomic_DNA"/>
</dbReference>
<accession>A0A977KA18</accession>